<organism evidence="1 2">
    <name type="scientific">Bonamia ostreae</name>
    <dbReference type="NCBI Taxonomy" id="126728"/>
    <lineage>
        <taxon>Eukaryota</taxon>
        <taxon>Sar</taxon>
        <taxon>Rhizaria</taxon>
        <taxon>Endomyxa</taxon>
        <taxon>Ascetosporea</taxon>
        <taxon>Haplosporida</taxon>
        <taxon>Bonamia</taxon>
    </lineage>
</organism>
<comment type="caution">
    <text evidence="1">The sequence shown here is derived from an EMBL/GenBank/DDBJ whole genome shotgun (WGS) entry which is preliminary data.</text>
</comment>
<dbReference type="EMBL" id="JBDODL010000784">
    <property type="protein sequence ID" value="MES1920643.1"/>
    <property type="molecule type" value="Genomic_DNA"/>
</dbReference>
<sequence length="202" mass="23025">MTKSKDFLNEKIVSVFPVSALDCVSQRCFGFGLTNKNSRIFFSFDDKKNLVISGINQKTVLAEGEKIEKAYFQDKILLVSSHKNQNEDRLIALCSDSTSKFNKETEKENLDETKENIPKDENNLEKFEIFESSDNFTENEKILALSGAPSFRRRIDLAFYCYNSSSLNKKPLFGLSEASLDVFSASKLYFALTEFILFSSHL</sequence>
<evidence type="ECO:0000313" key="2">
    <source>
        <dbReference type="Proteomes" id="UP001439008"/>
    </source>
</evidence>
<protein>
    <submittedName>
        <fullName evidence="1">Uncharacterized protein</fullName>
    </submittedName>
</protein>
<gene>
    <name evidence="1" type="ORF">MHBO_002294</name>
</gene>
<keyword evidence="2" id="KW-1185">Reference proteome</keyword>
<reference evidence="1 2" key="1">
    <citation type="journal article" date="2024" name="BMC Biol.">
        <title>Comparative genomics of Ascetosporea gives new insight into the evolutionary basis for animal parasitism in Rhizaria.</title>
        <authorList>
            <person name="Hiltunen Thoren M."/>
            <person name="Onut-Brannstrom I."/>
            <person name="Alfjorden A."/>
            <person name="Peckova H."/>
            <person name="Swords F."/>
            <person name="Hooper C."/>
            <person name="Holzer A.S."/>
            <person name="Bass D."/>
            <person name="Burki F."/>
        </authorList>
    </citation>
    <scope>NUCLEOTIDE SEQUENCE [LARGE SCALE GENOMIC DNA]</scope>
    <source>
        <strain evidence="1">20-A016</strain>
    </source>
</reference>
<evidence type="ECO:0000313" key="1">
    <source>
        <dbReference type="EMBL" id="MES1920643.1"/>
    </source>
</evidence>
<accession>A0ABV2ALT4</accession>
<proteinExistence type="predicted"/>
<dbReference type="Proteomes" id="UP001439008">
    <property type="component" value="Unassembled WGS sequence"/>
</dbReference>
<name>A0ABV2ALT4_9EUKA</name>